<sequence length="273" mass="30144">MSLDSTTPRIGLIIVGDEILSGRRQDKHFSKVIELLSARGLRLAWAEILPDDRDTLIAAYRRSFASGDIVFSCGGIGATPDDHTRQAAAAALDLPLALHPDAEREITLRCAEMAQKGQGSADMSTPENQRRLEMGRFPQGCEVVPNPYNRIPGFFVRDHTFVPGFPVMAWPMLEWTLDTRYRHLQHRTAHAEHAFLVYGLPESRISPVMEEIESRWPQVKAFSLPSVGEDGKSPHIDLGVKGEPAAAAEAMNYLRAEVERLGGRLTPPTQAAA</sequence>
<comment type="caution">
    <text evidence="2">The sequence shown here is derived from an EMBL/GenBank/DDBJ whole genome shotgun (WGS) entry which is preliminary data.</text>
</comment>
<dbReference type="Proteomes" id="UP000216857">
    <property type="component" value="Unassembled WGS sequence"/>
</dbReference>
<protein>
    <submittedName>
        <fullName evidence="2">Competence/damage-inducible protein A</fullName>
    </submittedName>
</protein>
<evidence type="ECO:0000313" key="3">
    <source>
        <dbReference type="Proteomes" id="UP000216857"/>
    </source>
</evidence>
<dbReference type="SMART" id="SM00852">
    <property type="entry name" value="MoCF_biosynth"/>
    <property type="match status" value="1"/>
</dbReference>
<feature type="domain" description="MoaB/Mog" evidence="1">
    <location>
        <begin position="11"/>
        <end position="184"/>
    </location>
</feature>
<dbReference type="SUPFAM" id="SSF53218">
    <property type="entry name" value="Molybdenum cofactor biosynthesis proteins"/>
    <property type="match status" value="1"/>
</dbReference>
<organism evidence="2 3">
    <name type="scientific">Bordetella genomosp. 9</name>
    <dbReference type="NCBI Taxonomy" id="1416803"/>
    <lineage>
        <taxon>Bacteria</taxon>
        <taxon>Pseudomonadati</taxon>
        <taxon>Pseudomonadota</taxon>
        <taxon>Betaproteobacteria</taxon>
        <taxon>Burkholderiales</taxon>
        <taxon>Alcaligenaceae</taxon>
        <taxon>Bordetella</taxon>
    </lineage>
</organism>
<dbReference type="OrthoDB" id="9801454at2"/>
<dbReference type="AlphaFoldDB" id="A0A261RNN3"/>
<dbReference type="PANTHER" id="PTHR13939">
    <property type="entry name" value="NICOTINAMIDE-NUCLEOTIDE AMIDOHYDROLASE PNCC"/>
    <property type="match status" value="1"/>
</dbReference>
<name>A0A261RNN3_9BORD</name>
<dbReference type="CDD" id="cd00885">
    <property type="entry name" value="cinA"/>
    <property type="match status" value="1"/>
</dbReference>
<keyword evidence="3" id="KW-1185">Reference proteome</keyword>
<reference evidence="2" key="1">
    <citation type="submission" date="2017-05" db="EMBL/GenBank/DDBJ databases">
        <title>Complete and WGS of Bordetella genogroups.</title>
        <authorList>
            <person name="Spilker T."/>
            <person name="Lipuma J."/>
        </authorList>
    </citation>
    <scope>NUCLEOTIDE SEQUENCE</scope>
    <source>
        <strain evidence="2">AU21707</strain>
    </source>
</reference>
<evidence type="ECO:0000259" key="1">
    <source>
        <dbReference type="SMART" id="SM00852"/>
    </source>
</evidence>
<accession>A0A261RNN3</accession>
<proteinExistence type="predicted"/>
<dbReference type="InterPro" id="IPR050101">
    <property type="entry name" value="CinA"/>
</dbReference>
<dbReference type="RefSeq" id="WP_094845750.1">
    <property type="nucleotide sequence ID" value="NZ_NEVJ01000001.1"/>
</dbReference>
<dbReference type="STRING" id="1416803.CAL13_16640"/>
<gene>
    <name evidence="2" type="ORF">CAL26_04870</name>
</gene>
<dbReference type="Pfam" id="PF00994">
    <property type="entry name" value="MoCF_biosynth"/>
    <property type="match status" value="1"/>
</dbReference>
<dbReference type="PANTHER" id="PTHR13939:SF0">
    <property type="entry name" value="NMN AMIDOHYDROLASE-LIKE PROTEIN YFAY"/>
    <property type="match status" value="1"/>
</dbReference>
<dbReference type="EMBL" id="NEVJ01000001">
    <property type="protein sequence ID" value="OZI26656.1"/>
    <property type="molecule type" value="Genomic_DNA"/>
</dbReference>
<evidence type="ECO:0000313" key="2">
    <source>
        <dbReference type="EMBL" id="OZI26656.1"/>
    </source>
</evidence>
<dbReference type="InterPro" id="IPR001453">
    <property type="entry name" value="MoaB/Mog_dom"/>
</dbReference>
<dbReference type="InterPro" id="IPR036425">
    <property type="entry name" value="MoaB/Mog-like_dom_sf"/>
</dbReference>
<dbReference type="Gene3D" id="3.40.980.10">
    <property type="entry name" value="MoaB/Mog-like domain"/>
    <property type="match status" value="1"/>
</dbReference>